<evidence type="ECO:0000313" key="3">
    <source>
        <dbReference type="Proteomes" id="UP000825123"/>
    </source>
</evidence>
<protein>
    <submittedName>
        <fullName evidence="2">Uncharacterized protein</fullName>
    </submittedName>
</protein>
<evidence type="ECO:0000256" key="1">
    <source>
        <dbReference type="SAM" id="MobiDB-lite"/>
    </source>
</evidence>
<organism evidence="2 3">
    <name type="scientific">Stygiolobus caldivivus</name>
    <dbReference type="NCBI Taxonomy" id="2824673"/>
    <lineage>
        <taxon>Archaea</taxon>
        <taxon>Thermoproteota</taxon>
        <taxon>Thermoprotei</taxon>
        <taxon>Sulfolobales</taxon>
        <taxon>Sulfolobaceae</taxon>
        <taxon>Stygiolobus</taxon>
    </lineage>
</organism>
<proteinExistence type="predicted"/>
<sequence length="138" mass="15678">MFTVHGKEVSLSATSLLQRPHPPTRSSPPLQVGFASLALYKSTMHTWKSPRGQPSYSPLPTLPELSLINDAWHRRREGFSVGGREIENHVSFFPFPFLFSVNPLCNLRGNSCELYMSYDVLFLWITFLGRAYVRASMT</sequence>
<dbReference type="EMBL" id="AP024597">
    <property type="protein sequence ID" value="BCU70040.1"/>
    <property type="molecule type" value="Genomic_DNA"/>
</dbReference>
<dbReference type="KEGG" id="csty:KN1_13370"/>
<dbReference type="Proteomes" id="UP000825123">
    <property type="component" value="Chromosome"/>
</dbReference>
<gene>
    <name evidence="2" type="ORF">KN1_13370</name>
</gene>
<dbReference type="AlphaFoldDB" id="A0A8D5U6M9"/>
<name>A0A8D5U6M9_9CREN</name>
<accession>A0A8D5U6M9</accession>
<evidence type="ECO:0000313" key="2">
    <source>
        <dbReference type="EMBL" id="BCU70040.1"/>
    </source>
</evidence>
<keyword evidence="3" id="KW-1185">Reference proteome</keyword>
<feature type="region of interest" description="Disordered" evidence="1">
    <location>
        <begin position="1"/>
        <end position="28"/>
    </location>
</feature>
<reference evidence="2 3" key="1">
    <citation type="submission" date="2021-04" db="EMBL/GenBank/DDBJ databases">
        <title>Complete genome sequence of Stygiolobus sp. KN-1.</title>
        <authorList>
            <person name="Nakamura K."/>
            <person name="Sakai H."/>
            <person name="Kurosawa N."/>
        </authorList>
    </citation>
    <scope>NUCLEOTIDE SEQUENCE [LARGE SCALE GENOMIC DNA]</scope>
    <source>
        <strain evidence="2 3">KN-1</strain>
    </source>
</reference>